<dbReference type="RefSeq" id="WP_183497362.1">
    <property type="nucleotide sequence ID" value="NZ_JACIFF010000016.1"/>
</dbReference>
<name>A0A840EJT0_9BACT</name>
<evidence type="ECO:0000313" key="1">
    <source>
        <dbReference type="EMBL" id="MBB4081136.1"/>
    </source>
</evidence>
<accession>A0A840EJT0</accession>
<reference evidence="1 2" key="1">
    <citation type="submission" date="2020-08" db="EMBL/GenBank/DDBJ databases">
        <title>Genomic Encyclopedia of Type Strains, Phase IV (KMG-IV): sequencing the most valuable type-strain genomes for metagenomic binning, comparative biology and taxonomic classification.</title>
        <authorList>
            <person name="Goeker M."/>
        </authorList>
    </citation>
    <scope>NUCLEOTIDE SEQUENCE [LARGE SCALE GENOMIC DNA]</scope>
    <source>
        <strain evidence="1 2">DSM 105137</strain>
    </source>
</reference>
<gene>
    <name evidence="1" type="ORF">GGR28_003783</name>
</gene>
<proteinExistence type="predicted"/>
<keyword evidence="2" id="KW-1185">Reference proteome</keyword>
<dbReference type="AlphaFoldDB" id="A0A840EJT0"/>
<comment type="caution">
    <text evidence="1">The sequence shown here is derived from an EMBL/GenBank/DDBJ whole genome shotgun (WGS) entry which is preliminary data.</text>
</comment>
<organism evidence="1 2">
    <name type="scientific">Neolewinella aquimaris</name>
    <dbReference type="NCBI Taxonomy" id="1835722"/>
    <lineage>
        <taxon>Bacteria</taxon>
        <taxon>Pseudomonadati</taxon>
        <taxon>Bacteroidota</taxon>
        <taxon>Saprospiria</taxon>
        <taxon>Saprospirales</taxon>
        <taxon>Lewinellaceae</taxon>
        <taxon>Neolewinella</taxon>
    </lineage>
</organism>
<dbReference type="EMBL" id="JACIFF010000016">
    <property type="protein sequence ID" value="MBB4081136.1"/>
    <property type="molecule type" value="Genomic_DNA"/>
</dbReference>
<evidence type="ECO:0000313" key="2">
    <source>
        <dbReference type="Proteomes" id="UP000576209"/>
    </source>
</evidence>
<dbReference type="Proteomes" id="UP000576209">
    <property type="component" value="Unassembled WGS sequence"/>
</dbReference>
<protein>
    <submittedName>
        <fullName evidence="1">Uncharacterized protein</fullName>
    </submittedName>
</protein>
<sequence>MAQQLYELEHLYRIIKKEFKQLNRNRSRLSKPYFKLRTSTLNKYLEAVDSSILIGKSLGNAFTWFFYQFDQNLLVKHMNEERNFHPTYGSGAIAEIEFLKRALISKGRYLLLYHGICDMLRIGDFSVIDLKTLRVNEILELKSQKLDATHFNLSLYCYGKSNSFIGPENIKIGSHVRELFEGKVYKERLQRQIKKIKNLMKDQKLKKDYQTVISSQSYLPELYKKLEKCKIGETKHVKLGDGLIVNYSKICKEFLPLKQVERLKIIEPNRNVMYQMINSTMTQYKELNYPLFGPILYHNNAIIYHPGTMPLIWYQVDTTFLKDLYFGRICLTTIYNPAVFIDELSRIDYQYKIEDRELIIYRPTNGQNLVLKDYMYFVDLVSIYFMKESTVSRLLNESVKHIEGNNVINAKVELQINTLVDI</sequence>